<proteinExistence type="predicted"/>
<organism evidence="1 2">
    <name type="scientific">Fusarium torulosum</name>
    <dbReference type="NCBI Taxonomy" id="33205"/>
    <lineage>
        <taxon>Eukaryota</taxon>
        <taxon>Fungi</taxon>
        <taxon>Dikarya</taxon>
        <taxon>Ascomycota</taxon>
        <taxon>Pezizomycotina</taxon>
        <taxon>Sordariomycetes</taxon>
        <taxon>Hypocreomycetidae</taxon>
        <taxon>Hypocreales</taxon>
        <taxon>Nectriaceae</taxon>
        <taxon>Fusarium</taxon>
    </lineage>
</organism>
<reference evidence="1" key="1">
    <citation type="submission" date="2018-03" db="EMBL/GenBank/DDBJ databases">
        <authorList>
            <person name="Guldener U."/>
        </authorList>
    </citation>
    <scope>NUCLEOTIDE SEQUENCE</scope>
</reference>
<evidence type="ECO:0000313" key="1">
    <source>
        <dbReference type="EMBL" id="SPJ75502.1"/>
    </source>
</evidence>
<protein>
    <submittedName>
        <fullName evidence="1">Uncharacterized protein</fullName>
    </submittedName>
</protein>
<dbReference type="Proteomes" id="UP001187734">
    <property type="component" value="Unassembled WGS sequence"/>
</dbReference>
<dbReference type="EMBL" id="ONZP01000167">
    <property type="protein sequence ID" value="SPJ75502.1"/>
    <property type="molecule type" value="Genomic_DNA"/>
</dbReference>
<keyword evidence="2" id="KW-1185">Reference proteome</keyword>
<evidence type="ECO:0000313" key="2">
    <source>
        <dbReference type="Proteomes" id="UP001187734"/>
    </source>
</evidence>
<accession>A0AAE8M759</accession>
<gene>
    <name evidence="1" type="ORF">FTOL_05233</name>
</gene>
<comment type="caution">
    <text evidence="1">The sequence shown here is derived from an EMBL/GenBank/DDBJ whole genome shotgun (WGS) entry which is preliminary data.</text>
</comment>
<sequence>MAPFPMHEMEALANAKRITYASRPRNPQAWKKPSPTKIAPNTEFITDATATVRTHMKMFLLSTGDDSGNEAEIQGFIKFLVPFAPTADAITVNLDFPIISAWTAENGGLGHLLLDHFHDSANGPTTCQAFLFEDDSPWGADMIANVPVNFNDPASARFTDGGEWVWKCWNVEDNRYVAHVWLQVTQV</sequence>
<dbReference type="AlphaFoldDB" id="A0AAE8M759"/>
<name>A0AAE8M759_9HYPO</name>